<keyword evidence="2" id="KW-0732">Signal</keyword>
<dbReference type="EMBL" id="SAYW01000001">
    <property type="protein sequence ID" value="RWU10827.1"/>
    <property type="molecule type" value="Genomic_DNA"/>
</dbReference>
<feature type="signal peptide" evidence="2">
    <location>
        <begin position="1"/>
        <end position="20"/>
    </location>
</feature>
<feature type="chain" id="PRO_5018748528" description="Peptidase S74 domain-containing protein" evidence="2">
    <location>
        <begin position="21"/>
        <end position="380"/>
    </location>
</feature>
<dbReference type="Gene3D" id="6.10.140.2190">
    <property type="match status" value="1"/>
</dbReference>
<feature type="coiled-coil region" evidence="1">
    <location>
        <begin position="348"/>
        <end position="379"/>
    </location>
</feature>
<accession>A0A3S3Q1H2</accession>
<comment type="caution">
    <text evidence="3">The sequence shown here is derived from an EMBL/GenBank/DDBJ whole genome shotgun (WGS) entry which is preliminary data.</text>
</comment>
<proteinExistence type="predicted"/>
<reference evidence="3 4" key="1">
    <citation type="submission" date="2018-06" db="EMBL/GenBank/DDBJ databases">
        <title>Pedobacter endophyticus sp. nov., an endophytic bacterium isolated from a leaf of Triticum aestivum.</title>
        <authorList>
            <person name="Zhang L."/>
        </authorList>
    </citation>
    <scope>NUCLEOTIDE SEQUENCE [LARGE SCALE GENOMIC DNA]</scope>
    <source>
        <strain evidence="3 4">CM134L-2</strain>
    </source>
</reference>
<gene>
    <name evidence="3" type="ORF">DPV69_05715</name>
</gene>
<evidence type="ECO:0000313" key="3">
    <source>
        <dbReference type="EMBL" id="RWU10827.1"/>
    </source>
</evidence>
<sequence>MKSKLFLTLLGSLCFSLSYAQNIVINKLYNSGTTSPAGQNDIVELLVVTDKPDLRNLIVKDFSGGAVNATAFTDAGGRIQFRNIAFWSSLRAGTTIVLRVAPTDANYAEDTDPSDQKLDLRISNTNYFDNLSSNVFNIQNYDMVVLKFGSDTGIDQVEHAFAFGITDNNTTFNAITGKKMRTNLISPTGGYLYQKSLTESVSDFDSVNEILGSGPGVTTNTWGDGTGTNNVNFVNYLRSSDYLYVHKSGNEVINGNKSFNGSISIGTDDAKGYKLAVAGSMVAEEVKIKLKADWPDFVFLKGYNLLSLEEVEAYINKNGHLPGVPSAKIVEKEGIAVGDINTKLLQKIEELTLYLIALKKESEDQKKEIAKLRETLTNKP</sequence>
<evidence type="ECO:0008006" key="5">
    <source>
        <dbReference type="Google" id="ProtNLM"/>
    </source>
</evidence>
<evidence type="ECO:0000313" key="4">
    <source>
        <dbReference type="Proteomes" id="UP000284120"/>
    </source>
</evidence>
<keyword evidence="4" id="KW-1185">Reference proteome</keyword>
<keyword evidence="1" id="KW-0175">Coiled coil</keyword>
<evidence type="ECO:0000256" key="1">
    <source>
        <dbReference type="SAM" id="Coils"/>
    </source>
</evidence>
<dbReference type="Proteomes" id="UP000284120">
    <property type="component" value="Unassembled WGS sequence"/>
</dbReference>
<organism evidence="3 4">
    <name type="scientific">Pedobacter chitinilyticus</name>
    <dbReference type="NCBI Taxonomy" id="2233776"/>
    <lineage>
        <taxon>Bacteria</taxon>
        <taxon>Pseudomonadati</taxon>
        <taxon>Bacteroidota</taxon>
        <taxon>Sphingobacteriia</taxon>
        <taxon>Sphingobacteriales</taxon>
        <taxon>Sphingobacteriaceae</taxon>
        <taxon>Pedobacter</taxon>
    </lineage>
</organism>
<dbReference type="AlphaFoldDB" id="A0A3S3Q1H2"/>
<protein>
    <recommendedName>
        <fullName evidence="5">Peptidase S74 domain-containing protein</fullName>
    </recommendedName>
</protein>
<dbReference type="RefSeq" id="WP_113646307.1">
    <property type="nucleotide sequence ID" value="NZ_QMHN01000001.1"/>
</dbReference>
<evidence type="ECO:0000256" key="2">
    <source>
        <dbReference type="SAM" id="SignalP"/>
    </source>
</evidence>
<name>A0A3S3Q1H2_9SPHI</name>
<dbReference type="OrthoDB" id="758388at2"/>